<evidence type="ECO:0000313" key="8">
    <source>
        <dbReference type="EMBL" id="MFC3681404.1"/>
    </source>
</evidence>
<organism evidence="8 9">
    <name type="scientific">Bacterioplanoides pacificum</name>
    <dbReference type="NCBI Taxonomy" id="1171596"/>
    <lineage>
        <taxon>Bacteria</taxon>
        <taxon>Pseudomonadati</taxon>
        <taxon>Pseudomonadota</taxon>
        <taxon>Gammaproteobacteria</taxon>
        <taxon>Oceanospirillales</taxon>
        <taxon>Oceanospirillaceae</taxon>
        <taxon>Bacterioplanoides</taxon>
    </lineage>
</organism>
<protein>
    <submittedName>
        <fullName evidence="8">Integrase domain-containing protein</fullName>
    </submittedName>
</protein>
<evidence type="ECO:0000256" key="3">
    <source>
        <dbReference type="ARBA" id="ARBA00023125"/>
    </source>
</evidence>
<dbReference type="InterPro" id="IPR011010">
    <property type="entry name" value="DNA_brk_join_enz"/>
</dbReference>
<feature type="domain" description="Core-binding (CB)" evidence="7">
    <location>
        <begin position="105"/>
        <end position="186"/>
    </location>
</feature>
<dbReference type="PROSITE" id="PS51900">
    <property type="entry name" value="CB"/>
    <property type="match status" value="1"/>
</dbReference>
<dbReference type="EMBL" id="JBHRYB010000015">
    <property type="protein sequence ID" value="MFC3681404.1"/>
    <property type="molecule type" value="Genomic_DNA"/>
</dbReference>
<dbReference type="InterPro" id="IPR038488">
    <property type="entry name" value="Integrase_DNA-bd_sf"/>
</dbReference>
<keyword evidence="3 5" id="KW-0238">DNA-binding</keyword>
<dbReference type="CDD" id="cd00801">
    <property type="entry name" value="INT_P4_C"/>
    <property type="match status" value="1"/>
</dbReference>
<dbReference type="InterPro" id="IPR050808">
    <property type="entry name" value="Phage_Integrase"/>
</dbReference>
<dbReference type="Proteomes" id="UP001595722">
    <property type="component" value="Unassembled WGS sequence"/>
</dbReference>
<dbReference type="InterPro" id="IPR044068">
    <property type="entry name" value="CB"/>
</dbReference>
<sequence length="415" mass="47487">MANKTTPLSDTEIKKAKPREKEYILADGRGLSLRVKPNGSKNWIFNYKPPFAKKRTNMGFGAYPEVTLAQARTKREEARQLLAQEIDPKEHKQATYAQKDAERNNTFEKIAAEWLEVKRPSVTEGHVISTWNSLKLHIFPEIGDYPINKITAQKAISVLKPIAAKGNLETVRRLCQRINEIMVFSVNTGLAEHNPLAGIGKAFSAPKKQNMTTIRPEELPGLMRSINRASIKFVTRCLIEWQLHTLSRPSEAAGARWEEIDFEEKLWVIPAERMKKRRIHSIPLTPQTLAILEELKPISRHREYLFPSDRNPRTHINAQTANMAIKRMGYEKKLVAHGLRALGSTTLNEQGFDCDLIEAALAHVDKNEVRAAYNRSDYVRRRIPMMEWWSEHIEKCATNVTPIMNTTFSRSTETN</sequence>
<dbReference type="InterPro" id="IPR053876">
    <property type="entry name" value="Phage_int_M"/>
</dbReference>
<name>A0ABV7VV32_9GAMM</name>
<comment type="caution">
    <text evidence="8">The sequence shown here is derived from an EMBL/GenBank/DDBJ whole genome shotgun (WGS) entry which is preliminary data.</text>
</comment>
<evidence type="ECO:0000256" key="4">
    <source>
        <dbReference type="ARBA" id="ARBA00023172"/>
    </source>
</evidence>
<dbReference type="SUPFAM" id="SSF56349">
    <property type="entry name" value="DNA breaking-rejoining enzymes"/>
    <property type="match status" value="1"/>
</dbReference>
<dbReference type="Pfam" id="PF22022">
    <property type="entry name" value="Phage_int_M"/>
    <property type="match status" value="1"/>
</dbReference>
<accession>A0ABV7VV32</accession>
<dbReference type="Gene3D" id="1.10.443.10">
    <property type="entry name" value="Intergrase catalytic core"/>
    <property type="match status" value="1"/>
</dbReference>
<dbReference type="NCBIfam" id="NF007246">
    <property type="entry name" value="PRK09692.1"/>
    <property type="match status" value="1"/>
</dbReference>
<dbReference type="PROSITE" id="PS51898">
    <property type="entry name" value="TYR_RECOMBINASE"/>
    <property type="match status" value="1"/>
</dbReference>
<dbReference type="PANTHER" id="PTHR30629:SF6">
    <property type="entry name" value="PROPHAGE INTEGRASE INTA-RELATED"/>
    <property type="match status" value="1"/>
</dbReference>
<feature type="domain" description="Tyr recombinase" evidence="6">
    <location>
        <begin position="209"/>
        <end position="386"/>
    </location>
</feature>
<reference evidence="9" key="1">
    <citation type="journal article" date="2019" name="Int. J. Syst. Evol. Microbiol.">
        <title>The Global Catalogue of Microorganisms (GCM) 10K type strain sequencing project: providing services to taxonomists for standard genome sequencing and annotation.</title>
        <authorList>
            <consortium name="The Broad Institute Genomics Platform"/>
            <consortium name="The Broad Institute Genome Sequencing Center for Infectious Disease"/>
            <person name="Wu L."/>
            <person name="Ma J."/>
        </authorList>
    </citation>
    <scope>NUCLEOTIDE SEQUENCE [LARGE SCALE GENOMIC DNA]</scope>
    <source>
        <strain evidence="9">KCTC 42424</strain>
    </source>
</reference>
<dbReference type="Gene3D" id="1.10.150.130">
    <property type="match status" value="1"/>
</dbReference>
<comment type="similarity">
    <text evidence="1">Belongs to the 'phage' integrase family.</text>
</comment>
<evidence type="ECO:0000256" key="1">
    <source>
        <dbReference type="ARBA" id="ARBA00008857"/>
    </source>
</evidence>
<evidence type="ECO:0000313" key="9">
    <source>
        <dbReference type="Proteomes" id="UP001595722"/>
    </source>
</evidence>
<dbReference type="Gene3D" id="3.30.160.390">
    <property type="entry name" value="Integrase, DNA-binding domain"/>
    <property type="match status" value="1"/>
</dbReference>
<dbReference type="PANTHER" id="PTHR30629">
    <property type="entry name" value="PROPHAGE INTEGRASE"/>
    <property type="match status" value="1"/>
</dbReference>
<evidence type="ECO:0000256" key="2">
    <source>
        <dbReference type="ARBA" id="ARBA00022908"/>
    </source>
</evidence>
<evidence type="ECO:0000256" key="5">
    <source>
        <dbReference type="PROSITE-ProRule" id="PRU01248"/>
    </source>
</evidence>
<dbReference type="InterPro" id="IPR002104">
    <property type="entry name" value="Integrase_catalytic"/>
</dbReference>
<dbReference type="Pfam" id="PF13356">
    <property type="entry name" value="Arm-DNA-bind_3"/>
    <property type="match status" value="1"/>
</dbReference>
<dbReference type="Pfam" id="PF00589">
    <property type="entry name" value="Phage_integrase"/>
    <property type="match status" value="1"/>
</dbReference>
<keyword evidence="9" id="KW-1185">Reference proteome</keyword>
<dbReference type="InterPro" id="IPR013762">
    <property type="entry name" value="Integrase-like_cat_sf"/>
</dbReference>
<keyword evidence="4" id="KW-0233">DNA recombination</keyword>
<dbReference type="InterPro" id="IPR025166">
    <property type="entry name" value="Integrase_DNA_bind_dom"/>
</dbReference>
<evidence type="ECO:0000259" key="7">
    <source>
        <dbReference type="PROSITE" id="PS51900"/>
    </source>
</evidence>
<gene>
    <name evidence="8" type="ORF">ACFOMG_14965</name>
</gene>
<dbReference type="RefSeq" id="WP_376867793.1">
    <property type="nucleotide sequence ID" value="NZ_JBHRYB010000015.1"/>
</dbReference>
<evidence type="ECO:0000259" key="6">
    <source>
        <dbReference type="PROSITE" id="PS51898"/>
    </source>
</evidence>
<keyword evidence="2" id="KW-0229">DNA integration</keyword>
<dbReference type="InterPro" id="IPR010998">
    <property type="entry name" value="Integrase_recombinase_N"/>
</dbReference>
<proteinExistence type="inferred from homology"/>